<sequence length="109" mass="12265">MQLGKFNSDRDALLYAMSLDGWANESSGNVECPTGFFARISNYGSEVAEIRDAFPTETESLGDADICGHFLLQENSQGFVSVYDYGSQLELTRAFRILEEVYSEWDNQE</sequence>
<dbReference type="OrthoDB" id="14757at10239"/>
<protein>
    <submittedName>
        <fullName evidence="2">Uncharacterized protein</fullName>
    </submittedName>
</protein>
<gene>
    <name evidence="2" type="ORF">SEA_BILLNYE_251</name>
    <name evidence="1" type="ORF">SEA_BILLNYE_5</name>
</gene>
<evidence type="ECO:0000313" key="3">
    <source>
        <dbReference type="Proteomes" id="UP000241925"/>
    </source>
</evidence>
<reference evidence="2 3" key="1">
    <citation type="submission" date="2018-01" db="EMBL/GenBank/DDBJ databases">
        <authorList>
            <person name="Grinwald M.F."/>
            <person name="Tasoff P."/>
            <person name="Simpson K.F."/>
            <person name="Vasser A."/>
            <person name="Shaffer C.D."/>
            <person name="Weston-Hafer K.A."/>
            <person name="Russell D.A."/>
            <person name="Pope W.H."/>
            <person name="Jacobs-Sera D."/>
            <person name="Hendrix R.W."/>
            <person name="Hatfull G.F."/>
        </authorList>
    </citation>
    <scope>NUCLEOTIDE SEQUENCE [LARGE SCALE GENOMIC DNA]</scope>
</reference>
<dbReference type="EMBL" id="MG757153">
    <property type="protein sequence ID" value="AVD99210.1"/>
    <property type="molecule type" value="Genomic_DNA"/>
</dbReference>
<dbReference type="EMBL" id="MG757153">
    <property type="protein sequence ID" value="AVD99420.1"/>
    <property type="molecule type" value="Genomic_DNA"/>
</dbReference>
<proteinExistence type="predicted"/>
<evidence type="ECO:0000313" key="1">
    <source>
        <dbReference type="EMBL" id="AVD99210.1"/>
    </source>
</evidence>
<evidence type="ECO:0000313" key="2">
    <source>
        <dbReference type="EMBL" id="AVD99420.1"/>
    </source>
</evidence>
<keyword evidence="3" id="KW-1185">Reference proteome</keyword>
<dbReference type="Proteomes" id="UP000241925">
    <property type="component" value="Segment"/>
</dbReference>
<organism evidence="2 3">
    <name type="scientific">Streptomyces phage BillNye</name>
    <dbReference type="NCBI Taxonomy" id="2079426"/>
    <lineage>
        <taxon>Viruses</taxon>
        <taxon>Duplodnaviria</taxon>
        <taxon>Heunggongvirae</taxon>
        <taxon>Uroviricota</taxon>
        <taxon>Caudoviricetes</taxon>
        <taxon>Stanwilliamsviridae</taxon>
        <taxon>Loccivirinae</taxon>
        <taxon>Wilnyevirus</taxon>
        <taxon>Wilnyevirus billnye</taxon>
    </lineage>
</organism>
<name>A0A2L1IW27_9CAUD</name>
<accession>A0A2L1IW27</accession>